<dbReference type="PROSITE" id="PS00463">
    <property type="entry name" value="ZN2_CY6_FUNGAL_1"/>
    <property type="match status" value="1"/>
</dbReference>
<name>A0A9P9DE95_9PLEO</name>
<keyword evidence="4" id="KW-0804">Transcription</keyword>
<organism evidence="7 8">
    <name type="scientific">Dendryphion nanum</name>
    <dbReference type="NCBI Taxonomy" id="256645"/>
    <lineage>
        <taxon>Eukaryota</taxon>
        <taxon>Fungi</taxon>
        <taxon>Dikarya</taxon>
        <taxon>Ascomycota</taxon>
        <taxon>Pezizomycotina</taxon>
        <taxon>Dothideomycetes</taxon>
        <taxon>Pleosporomycetidae</taxon>
        <taxon>Pleosporales</taxon>
        <taxon>Torulaceae</taxon>
        <taxon>Dendryphion</taxon>
    </lineage>
</organism>
<comment type="caution">
    <text evidence="7">The sequence shown here is derived from an EMBL/GenBank/DDBJ whole genome shotgun (WGS) entry which is preliminary data.</text>
</comment>
<evidence type="ECO:0000313" key="8">
    <source>
        <dbReference type="Proteomes" id="UP000700596"/>
    </source>
</evidence>
<dbReference type="InterPro" id="IPR051089">
    <property type="entry name" value="prtT"/>
</dbReference>
<dbReference type="Proteomes" id="UP000700596">
    <property type="component" value="Unassembled WGS sequence"/>
</dbReference>
<dbReference type="GO" id="GO:0008270">
    <property type="term" value="F:zinc ion binding"/>
    <property type="evidence" value="ECO:0007669"/>
    <property type="project" value="InterPro"/>
</dbReference>
<feature type="domain" description="Zn(2)-C6 fungal-type" evidence="6">
    <location>
        <begin position="26"/>
        <end position="55"/>
    </location>
</feature>
<dbReference type="SUPFAM" id="SSF57701">
    <property type="entry name" value="Zn2/Cys6 DNA-binding domain"/>
    <property type="match status" value="1"/>
</dbReference>
<comment type="subcellular location">
    <subcellularLocation>
        <location evidence="1">Nucleus</location>
    </subcellularLocation>
</comment>
<sequence>MIPSPDDPVYATALGERSRKRRAINACINCRTSKVRCDGKRPCQRCTRNNTDCTFHVAAKDENTLRIEKLEARVTALSDELLHIGRDNTTESERRYTPIISTQPGPSSFAKRNNSMLSAVDTGLITWDQATFWFRREAQDPISWQTKHYLVPIFSETNDVLASVASRSTFLLDAIVSIGCRAEQGFNSITFRQLQSRLREHLTDLLINTSLPSLEDVQAITLMAAYSENGFVLIALALRFAMQLDLPNAVDSLLAKTPLRVTTISSEEKELYRLGRVWHGICNLELFFSLDGGHLPNIAPRTSSRKIRSLINHPECTPIDVRLLSQVELNTIRSDAYNSIAKYNSQTAADNESFLRSRINDTTLELSLWIEEWMNIVSRGSTPHQQSLALLNLHIQHEWALITLHLKAVSAAGIENIAIMTEFQRDMVLKSKEAAERHLHHLLEASTSPSSPLQSPSHPAPTYLNTFRWTMDYVWAKGAFSVLLVLKLAILLRDPVQSVMSLLRDAHRVLEELKNVTIGYIPYFQILQTSIEKCEAALSEYIIEQTQSTESDDAALGIGLISSQAREAEQDFQGYAPREFIFEWDFPGLNLKHMPLGWQDLFIDIDGLF</sequence>
<evidence type="ECO:0000313" key="7">
    <source>
        <dbReference type="EMBL" id="KAH7117548.1"/>
    </source>
</evidence>
<evidence type="ECO:0000256" key="2">
    <source>
        <dbReference type="ARBA" id="ARBA00023015"/>
    </source>
</evidence>
<keyword evidence="3" id="KW-0238">DNA-binding</keyword>
<dbReference type="CDD" id="cd12148">
    <property type="entry name" value="fungal_TF_MHR"/>
    <property type="match status" value="1"/>
</dbReference>
<keyword evidence="2" id="KW-0805">Transcription regulation</keyword>
<dbReference type="GO" id="GO:0000981">
    <property type="term" value="F:DNA-binding transcription factor activity, RNA polymerase II-specific"/>
    <property type="evidence" value="ECO:0007669"/>
    <property type="project" value="InterPro"/>
</dbReference>
<keyword evidence="5" id="KW-0539">Nucleus</keyword>
<dbReference type="OrthoDB" id="4454541at2759"/>
<dbReference type="AlphaFoldDB" id="A0A9P9DE95"/>
<dbReference type="GO" id="GO:0005634">
    <property type="term" value="C:nucleus"/>
    <property type="evidence" value="ECO:0007669"/>
    <property type="project" value="UniProtKB-SubCell"/>
</dbReference>
<accession>A0A9P9DE95</accession>
<keyword evidence="8" id="KW-1185">Reference proteome</keyword>
<protein>
    <recommendedName>
        <fullName evidence="6">Zn(2)-C6 fungal-type domain-containing protein</fullName>
    </recommendedName>
</protein>
<gene>
    <name evidence="7" type="ORF">B0J11DRAFT_467904</name>
</gene>
<dbReference type="GO" id="GO:0000976">
    <property type="term" value="F:transcription cis-regulatory region binding"/>
    <property type="evidence" value="ECO:0007669"/>
    <property type="project" value="TreeGrafter"/>
</dbReference>
<evidence type="ECO:0000256" key="3">
    <source>
        <dbReference type="ARBA" id="ARBA00023125"/>
    </source>
</evidence>
<proteinExistence type="predicted"/>
<reference evidence="7" key="1">
    <citation type="journal article" date="2021" name="Nat. Commun.">
        <title>Genetic determinants of endophytism in the Arabidopsis root mycobiome.</title>
        <authorList>
            <person name="Mesny F."/>
            <person name="Miyauchi S."/>
            <person name="Thiergart T."/>
            <person name="Pickel B."/>
            <person name="Atanasova L."/>
            <person name="Karlsson M."/>
            <person name="Huettel B."/>
            <person name="Barry K.W."/>
            <person name="Haridas S."/>
            <person name="Chen C."/>
            <person name="Bauer D."/>
            <person name="Andreopoulos W."/>
            <person name="Pangilinan J."/>
            <person name="LaButti K."/>
            <person name="Riley R."/>
            <person name="Lipzen A."/>
            <person name="Clum A."/>
            <person name="Drula E."/>
            <person name="Henrissat B."/>
            <person name="Kohler A."/>
            <person name="Grigoriev I.V."/>
            <person name="Martin F.M."/>
            <person name="Hacquard S."/>
        </authorList>
    </citation>
    <scope>NUCLEOTIDE SEQUENCE</scope>
    <source>
        <strain evidence="7">MPI-CAGE-CH-0243</strain>
    </source>
</reference>
<dbReference type="PANTHER" id="PTHR31845">
    <property type="entry name" value="FINGER DOMAIN PROTEIN, PUTATIVE-RELATED"/>
    <property type="match status" value="1"/>
</dbReference>
<dbReference type="SMART" id="SM00066">
    <property type="entry name" value="GAL4"/>
    <property type="match status" value="1"/>
</dbReference>
<evidence type="ECO:0000256" key="5">
    <source>
        <dbReference type="ARBA" id="ARBA00023242"/>
    </source>
</evidence>
<dbReference type="EMBL" id="JAGMWT010000013">
    <property type="protein sequence ID" value="KAH7117548.1"/>
    <property type="molecule type" value="Genomic_DNA"/>
</dbReference>
<dbReference type="CDD" id="cd00067">
    <property type="entry name" value="GAL4"/>
    <property type="match status" value="1"/>
</dbReference>
<dbReference type="PANTHER" id="PTHR31845:SF33">
    <property type="entry name" value="ZN(II)2CYS6 TRANSCRIPTION FACTOR (EUROFUNG)"/>
    <property type="match status" value="1"/>
</dbReference>
<evidence type="ECO:0000256" key="4">
    <source>
        <dbReference type="ARBA" id="ARBA00023163"/>
    </source>
</evidence>
<dbReference type="Gene3D" id="4.10.240.10">
    <property type="entry name" value="Zn(2)-C6 fungal-type DNA-binding domain"/>
    <property type="match status" value="1"/>
</dbReference>
<dbReference type="InterPro" id="IPR001138">
    <property type="entry name" value="Zn2Cys6_DnaBD"/>
</dbReference>
<dbReference type="Pfam" id="PF00172">
    <property type="entry name" value="Zn_clus"/>
    <property type="match status" value="1"/>
</dbReference>
<evidence type="ECO:0000259" key="6">
    <source>
        <dbReference type="PROSITE" id="PS50048"/>
    </source>
</evidence>
<evidence type="ECO:0000256" key="1">
    <source>
        <dbReference type="ARBA" id="ARBA00004123"/>
    </source>
</evidence>
<dbReference type="PROSITE" id="PS50048">
    <property type="entry name" value="ZN2_CY6_FUNGAL_2"/>
    <property type="match status" value="1"/>
</dbReference>
<dbReference type="InterPro" id="IPR036864">
    <property type="entry name" value="Zn2-C6_fun-type_DNA-bd_sf"/>
</dbReference>